<reference evidence="1" key="2">
    <citation type="submission" date="2020-10" db="EMBL/GenBank/DDBJ databases">
        <authorList>
            <person name="Cooper E.A."/>
            <person name="Brenton Z.W."/>
            <person name="Flinn B.S."/>
            <person name="Jenkins J."/>
            <person name="Shu S."/>
            <person name="Flowers D."/>
            <person name="Luo F."/>
            <person name="Wang Y."/>
            <person name="Xia P."/>
            <person name="Barry K."/>
            <person name="Daum C."/>
            <person name="Lipzen A."/>
            <person name="Yoshinaga Y."/>
            <person name="Schmutz J."/>
            <person name="Saski C."/>
            <person name="Vermerris W."/>
            <person name="Kresovich S."/>
        </authorList>
    </citation>
    <scope>NUCLEOTIDE SEQUENCE</scope>
</reference>
<evidence type="ECO:0000313" key="2">
    <source>
        <dbReference type="Proteomes" id="UP000807115"/>
    </source>
</evidence>
<protein>
    <submittedName>
        <fullName evidence="1">Uncharacterized protein</fullName>
    </submittedName>
</protein>
<dbReference type="EMBL" id="CM027683">
    <property type="protein sequence ID" value="KAG0531561.1"/>
    <property type="molecule type" value="Genomic_DNA"/>
</dbReference>
<dbReference type="Proteomes" id="UP000807115">
    <property type="component" value="Chromosome 4"/>
</dbReference>
<organism evidence="1 2">
    <name type="scientific">Sorghum bicolor</name>
    <name type="common">Sorghum</name>
    <name type="synonym">Sorghum vulgare</name>
    <dbReference type="NCBI Taxonomy" id="4558"/>
    <lineage>
        <taxon>Eukaryota</taxon>
        <taxon>Viridiplantae</taxon>
        <taxon>Streptophyta</taxon>
        <taxon>Embryophyta</taxon>
        <taxon>Tracheophyta</taxon>
        <taxon>Spermatophyta</taxon>
        <taxon>Magnoliopsida</taxon>
        <taxon>Liliopsida</taxon>
        <taxon>Poales</taxon>
        <taxon>Poaceae</taxon>
        <taxon>PACMAD clade</taxon>
        <taxon>Panicoideae</taxon>
        <taxon>Andropogonodae</taxon>
        <taxon>Andropogoneae</taxon>
        <taxon>Sorghinae</taxon>
        <taxon>Sorghum</taxon>
    </lineage>
</organism>
<gene>
    <name evidence="1" type="ORF">BDA96_04G033100</name>
</gene>
<dbReference type="AlphaFoldDB" id="A0A921R342"/>
<proteinExistence type="predicted"/>
<evidence type="ECO:0000313" key="1">
    <source>
        <dbReference type="EMBL" id="KAG0531561.1"/>
    </source>
</evidence>
<sequence>MLYLRTNMRSSGRGYNCVITIFVALFFGCFALPVIGRSGSKKLLRAKEAVGLAANITSGNIDVSKVNSTTTSGDESKTHLIFCTYEYYMCFHYNCYCCQKSDAKSCFKTQKECQAHCAACNPTCPPPARLIQQD</sequence>
<name>A0A921R342_SORBI</name>
<comment type="caution">
    <text evidence="1">The sequence shown here is derived from an EMBL/GenBank/DDBJ whole genome shotgun (WGS) entry which is preliminary data.</text>
</comment>
<reference evidence="1" key="1">
    <citation type="journal article" date="2019" name="BMC Genomics">
        <title>A new reference genome for Sorghum bicolor reveals high levels of sequence similarity between sweet and grain genotypes: implications for the genetics of sugar metabolism.</title>
        <authorList>
            <person name="Cooper E.A."/>
            <person name="Brenton Z.W."/>
            <person name="Flinn B.S."/>
            <person name="Jenkins J."/>
            <person name="Shu S."/>
            <person name="Flowers D."/>
            <person name="Luo F."/>
            <person name="Wang Y."/>
            <person name="Xia P."/>
            <person name="Barry K."/>
            <person name="Daum C."/>
            <person name="Lipzen A."/>
            <person name="Yoshinaga Y."/>
            <person name="Schmutz J."/>
            <person name="Saski C."/>
            <person name="Vermerris W."/>
            <person name="Kresovich S."/>
        </authorList>
    </citation>
    <scope>NUCLEOTIDE SEQUENCE</scope>
</reference>
<dbReference type="PROSITE" id="PS51257">
    <property type="entry name" value="PROKAR_LIPOPROTEIN"/>
    <property type="match status" value="1"/>
</dbReference>
<accession>A0A921R342</accession>